<sequence>MDTNAPTESVPTLDELRNGPPTISVERAGKVLGVSRAYAYAMARDGRLPTIRLGAKRLRVSAVGLLRMLEAQ</sequence>
<dbReference type="GO" id="GO:0003677">
    <property type="term" value="F:DNA binding"/>
    <property type="evidence" value="ECO:0007669"/>
    <property type="project" value="UniProtKB-KW"/>
</dbReference>
<keyword evidence="4" id="KW-1185">Reference proteome</keyword>
<dbReference type="RefSeq" id="WP_064398083.1">
    <property type="nucleotide sequence ID" value="NZ_LQIR01000031.1"/>
</dbReference>
<organism evidence="3 4">
    <name type="scientific">Mycobacterium lehmannii</name>
    <dbReference type="NCBI Taxonomy" id="2048550"/>
    <lineage>
        <taxon>Bacteria</taxon>
        <taxon>Bacillati</taxon>
        <taxon>Actinomycetota</taxon>
        <taxon>Actinomycetes</taxon>
        <taxon>Mycobacteriales</taxon>
        <taxon>Mycobacteriaceae</taxon>
        <taxon>Mycobacterium</taxon>
    </lineage>
</organism>
<feature type="domain" description="Helix-turn-helix" evidence="2">
    <location>
        <begin position="24"/>
        <end position="72"/>
    </location>
</feature>
<feature type="region of interest" description="Disordered" evidence="1">
    <location>
        <begin position="1"/>
        <end position="22"/>
    </location>
</feature>
<feature type="compositionally biased region" description="Polar residues" evidence="1">
    <location>
        <begin position="1"/>
        <end position="10"/>
    </location>
</feature>
<dbReference type="InterPro" id="IPR010093">
    <property type="entry name" value="SinI_DNA-bd"/>
</dbReference>
<name>A0A101A4P0_9MYCO</name>
<dbReference type="InterPro" id="IPR041657">
    <property type="entry name" value="HTH_17"/>
</dbReference>
<dbReference type="AlphaFoldDB" id="A0A101A4P0"/>
<dbReference type="Pfam" id="PF12728">
    <property type="entry name" value="HTH_17"/>
    <property type="match status" value="1"/>
</dbReference>
<protein>
    <submittedName>
        <fullName evidence="3">DNA-binding protein</fullName>
    </submittedName>
</protein>
<comment type="caution">
    <text evidence="3">The sequence shown here is derived from an EMBL/GenBank/DDBJ whole genome shotgun (WGS) entry which is preliminary data.</text>
</comment>
<evidence type="ECO:0000313" key="3">
    <source>
        <dbReference type="EMBL" id="KUI13239.1"/>
    </source>
</evidence>
<proteinExistence type="predicted"/>
<evidence type="ECO:0000259" key="2">
    <source>
        <dbReference type="Pfam" id="PF12728"/>
    </source>
</evidence>
<keyword evidence="3" id="KW-0238">DNA-binding</keyword>
<evidence type="ECO:0000313" key="4">
    <source>
        <dbReference type="Proteomes" id="UP000053707"/>
    </source>
</evidence>
<accession>A0A101A4P0</accession>
<gene>
    <name evidence="3" type="ORF">AU192_18260</name>
</gene>
<dbReference type="NCBIfam" id="TIGR01764">
    <property type="entry name" value="excise"/>
    <property type="match status" value="1"/>
</dbReference>
<evidence type="ECO:0000256" key="1">
    <source>
        <dbReference type="SAM" id="MobiDB-lite"/>
    </source>
</evidence>
<dbReference type="Proteomes" id="UP000053707">
    <property type="component" value="Unassembled WGS sequence"/>
</dbReference>
<reference evidence="3 4" key="1">
    <citation type="submission" date="2016-01" db="EMBL/GenBank/DDBJ databases">
        <authorList>
            <consortium name="TB Trials Study Group"/>
            <person name="Sutton G."/>
            <person name="Brinkac L."/>
            <person name="Sanka R."/>
            <person name="Adams M."/>
            <person name="Lau E.L."/>
            <person name="Macaden R."/>
            <person name="Grewal H.M.S."/>
        </authorList>
    </citation>
    <scope>NUCLEOTIDE SEQUENCE [LARGE SCALE GENOMIC DNA]</scope>
    <source>
        <strain evidence="3 4">IS-1744</strain>
    </source>
</reference>
<dbReference type="EMBL" id="LQIR01000031">
    <property type="protein sequence ID" value="KUI13239.1"/>
    <property type="molecule type" value="Genomic_DNA"/>
</dbReference>